<dbReference type="GO" id="GO:0022857">
    <property type="term" value="F:transmembrane transporter activity"/>
    <property type="evidence" value="ECO:0007669"/>
    <property type="project" value="TreeGrafter"/>
</dbReference>
<dbReference type="InterPro" id="IPR003439">
    <property type="entry name" value="ABC_transporter-like_ATP-bd"/>
</dbReference>
<keyword evidence="2" id="KW-0547">Nucleotide-binding</keyword>
<accession>A0A4U9HCJ8</accession>
<dbReference type="Proteomes" id="UP000307968">
    <property type="component" value="Chromosome"/>
</dbReference>
<organism evidence="2 3">
    <name type="scientific">Serratia rubidaea</name>
    <name type="common">Serratia marinorubra</name>
    <dbReference type="NCBI Taxonomy" id="61652"/>
    <lineage>
        <taxon>Bacteria</taxon>
        <taxon>Pseudomonadati</taxon>
        <taxon>Pseudomonadota</taxon>
        <taxon>Gammaproteobacteria</taxon>
        <taxon>Enterobacterales</taxon>
        <taxon>Yersiniaceae</taxon>
        <taxon>Serratia</taxon>
    </lineage>
</organism>
<dbReference type="GO" id="GO:0005524">
    <property type="term" value="F:ATP binding"/>
    <property type="evidence" value="ECO:0007669"/>
    <property type="project" value="UniProtKB-KW"/>
</dbReference>
<reference evidence="2 3" key="1">
    <citation type="submission" date="2019-05" db="EMBL/GenBank/DDBJ databases">
        <authorList>
            <consortium name="Pathogen Informatics"/>
        </authorList>
    </citation>
    <scope>NUCLEOTIDE SEQUENCE [LARGE SCALE GENOMIC DNA]</scope>
    <source>
        <strain evidence="2 3">NCTC12971</strain>
    </source>
</reference>
<evidence type="ECO:0000313" key="3">
    <source>
        <dbReference type="Proteomes" id="UP000307968"/>
    </source>
</evidence>
<dbReference type="PANTHER" id="PTHR24220:SF612">
    <property type="entry name" value="FE(3+) IONS IMPORT ATP-BINDING PROTEIN FBPC"/>
    <property type="match status" value="1"/>
</dbReference>
<dbReference type="GO" id="GO:0005886">
    <property type="term" value="C:plasma membrane"/>
    <property type="evidence" value="ECO:0007669"/>
    <property type="project" value="TreeGrafter"/>
</dbReference>
<dbReference type="Pfam" id="PF00005">
    <property type="entry name" value="ABC_tran"/>
    <property type="match status" value="1"/>
</dbReference>
<keyword evidence="2" id="KW-0067">ATP-binding</keyword>
<dbReference type="PANTHER" id="PTHR24220">
    <property type="entry name" value="IMPORT ATP-BINDING PROTEIN"/>
    <property type="match status" value="1"/>
</dbReference>
<feature type="domain" description="ABC transporter" evidence="1">
    <location>
        <begin position="1"/>
        <end position="28"/>
    </location>
</feature>
<name>A0A4U9HCJ8_SERRU</name>
<gene>
    <name evidence="2" type="primary">prsD_2</name>
    <name evidence="2" type="ORF">NCTC12971_01834</name>
</gene>
<dbReference type="GO" id="GO:0016887">
    <property type="term" value="F:ATP hydrolysis activity"/>
    <property type="evidence" value="ECO:0007669"/>
    <property type="project" value="InterPro"/>
</dbReference>
<dbReference type="AlphaFoldDB" id="A0A4U9HCJ8"/>
<dbReference type="EMBL" id="LR590463">
    <property type="protein sequence ID" value="VTP61324.1"/>
    <property type="molecule type" value="Genomic_DNA"/>
</dbReference>
<dbReference type="InterPro" id="IPR027417">
    <property type="entry name" value="P-loop_NTPase"/>
</dbReference>
<evidence type="ECO:0000313" key="2">
    <source>
        <dbReference type="EMBL" id="VTP61324.1"/>
    </source>
</evidence>
<dbReference type="SUPFAM" id="SSF52540">
    <property type="entry name" value="P-loop containing nucleoside triphosphate hydrolases"/>
    <property type="match status" value="1"/>
</dbReference>
<protein>
    <submittedName>
        <fullName evidence="2">Type I secretion system ATP-binding protein PrsD</fullName>
    </submittedName>
</protein>
<sequence length="120" mass="13078">MSGGQKQRIGLARALYGEPSLVVLDEPNSNLDDVGERALNHAIQTLHQRKTTVVLITHRTNLLSMTNKLLLLTNGQVNAFGGTQQVIQAISQAQKSPVQQNVQAVNGELEQENTAKTQTH</sequence>
<proteinExistence type="predicted"/>
<dbReference type="Gene3D" id="3.40.50.300">
    <property type="entry name" value="P-loop containing nucleotide triphosphate hydrolases"/>
    <property type="match status" value="1"/>
</dbReference>
<evidence type="ECO:0000259" key="1">
    <source>
        <dbReference type="Pfam" id="PF00005"/>
    </source>
</evidence>
<dbReference type="InterPro" id="IPR015854">
    <property type="entry name" value="ABC_transpr_LolD-like"/>
</dbReference>